<evidence type="ECO:0000313" key="2">
    <source>
        <dbReference type="Proteomes" id="UP001332931"/>
    </source>
</evidence>
<evidence type="ECO:0000313" key="1">
    <source>
        <dbReference type="EMBL" id="MEE6147901.1"/>
    </source>
</evidence>
<gene>
    <name evidence="1" type="ORF">VXJ25_07905</name>
</gene>
<dbReference type="InterPro" id="IPR036291">
    <property type="entry name" value="NAD(P)-bd_dom_sf"/>
</dbReference>
<keyword evidence="2" id="KW-1185">Reference proteome</keyword>
<comment type="caution">
    <text evidence="1">The sequence shown here is derived from an EMBL/GenBank/DDBJ whole genome shotgun (WGS) entry which is preliminary data.</text>
</comment>
<proteinExistence type="predicted"/>
<organism evidence="1 2">
    <name type="scientific">Olsenella absiana</name>
    <dbReference type="NCBI Taxonomy" id="3115222"/>
    <lineage>
        <taxon>Bacteria</taxon>
        <taxon>Bacillati</taxon>
        <taxon>Actinomycetota</taxon>
        <taxon>Coriobacteriia</taxon>
        <taxon>Coriobacteriales</taxon>
        <taxon>Atopobiaceae</taxon>
        <taxon>Olsenella</taxon>
    </lineage>
</organism>
<dbReference type="Gene3D" id="3.40.50.720">
    <property type="entry name" value="NAD(P)-binding Rossmann-like Domain"/>
    <property type="match status" value="1"/>
</dbReference>
<dbReference type="InterPro" id="IPR002347">
    <property type="entry name" value="SDR_fam"/>
</dbReference>
<dbReference type="PRINTS" id="PR00081">
    <property type="entry name" value="GDHRDH"/>
</dbReference>
<accession>A0ABU7RBD7</accession>
<reference evidence="1 2" key="1">
    <citation type="submission" date="2024-01" db="EMBL/GenBank/DDBJ databases">
        <title>Description of Olsenella sp. nov., isolated from pig feces.</title>
        <authorList>
            <person name="Chang Y.-H."/>
        </authorList>
    </citation>
    <scope>NUCLEOTIDE SEQUENCE [LARGE SCALE GENOMIC DNA]</scope>
    <source>
        <strain evidence="1 2">YH-ols2223</strain>
    </source>
</reference>
<dbReference type="PANTHER" id="PTHR43975:SF2">
    <property type="entry name" value="EG:BACR7A4.14 PROTEIN-RELATED"/>
    <property type="match status" value="1"/>
</dbReference>
<dbReference type="Pfam" id="PF00106">
    <property type="entry name" value="adh_short"/>
    <property type="match status" value="1"/>
</dbReference>
<protein>
    <submittedName>
        <fullName evidence="1">SDR family oxidoreductase</fullName>
    </submittedName>
</protein>
<dbReference type="SUPFAM" id="SSF51735">
    <property type="entry name" value="NAD(P)-binding Rossmann-fold domains"/>
    <property type="match status" value="1"/>
</dbReference>
<sequence length="294" mass="31959">MIDELLGYEGKKCVVTGASSGMGLATTKILAELGAEVYALDMRECPVEGINEYIMVNLSDQAAIDQAFLKIPDHIDCYFGIAGLSGLKTDYATTFNCDYTANWYITEQYLKTRMSAGGAIMYVSSTAGLNWMKYRKEEEKVISSSSWDAVQEAIAHLEKSSPSTFAYIFAKRCISYYAARLSTELGKKGIRVNTVLPGSTDTGMKSEFQKMAGGEEALLKEAGAAGRLATSLEMAWPIVFVNSAGASFVSGLELNVDYADTQMKALKLKKDIEDIPVTNPLVLAAAKRSMSRKA</sequence>
<dbReference type="EMBL" id="JAZGJQ010000009">
    <property type="protein sequence ID" value="MEE6147901.1"/>
    <property type="molecule type" value="Genomic_DNA"/>
</dbReference>
<dbReference type="Proteomes" id="UP001332931">
    <property type="component" value="Unassembled WGS sequence"/>
</dbReference>
<dbReference type="RefSeq" id="WP_330958668.1">
    <property type="nucleotide sequence ID" value="NZ_JAZGJQ010000009.1"/>
</dbReference>
<dbReference type="PANTHER" id="PTHR43975">
    <property type="entry name" value="ZGC:101858"/>
    <property type="match status" value="1"/>
</dbReference>
<dbReference type="Pfam" id="PF13561">
    <property type="entry name" value="adh_short_C2"/>
    <property type="match status" value="1"/>
</dbReference>
<name>A0ABU7RBD7_9ACTN</name>